<dbReference type="InterPro" id="IPR025557">
    <property type="entry name" value="DUF4282"/>
</dbReference>
<proteinExistence type="predicted"/>
<reference evidence="2" key="1">
    <citation type="journal article" date="2020" name="mSystems">
        <title>Genome- and Community-Level Interaction Insights into Carbon Utilization and Element Cycling Functions of Hydrothermarchaeota in Hydrothermal Sediment.</title>
        <authorList>
            <person name="Zhou Z."/>
            <person name="Liu Y."/>
            <person name="Xu W."/>
            <person name="Pan J."/>
            <person name="Luo Z.H."/>
            <person name="Li M."/>
        </authorList>
    </citation>
    <scope>NUCLEOTIDE SEQUENCE [LARGE SCALE GENOMIC DNA]</scope>
    <source>
        <strain evidence="2">SpSt-548</strain>
    </source>
</reference>
<keyword evidence="1" id="KW-0812">Transmembrane</keyword>
<protein>
    <submittedName>
        <fullName evidence="2">DUF4282 domain-containing protein</fullName>
    </submittedName>
</protein>
<feature type="transmembrane region" description="Helical" evidence="1">
    <location>
        <begin position="12"/>
        <end position="36"/>
    </location>
</feature>
<keyword evidence="1" id="KW-1133">Transmembrane helix</keyword>
<accession>A0A7V4G906</accession>
<comment type="caution">
    <text evidence="2">The sequence shown here is derived from an EMBL/GenBank/DDBJ whole genome shotgun (WGS) entry which is preliminary data.</text>
</comment>
<keyword evidence="1" id="KW-0472">Membrane</keyword>
<feature type="transmembrane region" description="Helical" evidence="1">
    <location>
        <begin position="48"/>
        <end position="72"/>
    </location>
</feature>
<sequence length="93" mass="10272">MSDFLSFRTMITPVIIQIVFWIGVVGCVLAGLGTMIVGSRYGGSGSVLYGLFILVLGPLLVRIYCELLIVFFRMNETLTEIKNALEQRQPSQG</sequence>
<evidence type="ECO:0000313" key="2">
    <source>
        <dbReference type="EMBL" id="HGS05481.1"/>
    </source>
</evidence>
<name>A0A7V4G906_9BACT</name>
<gene>
    <name evidence="2" type="ORF">ENT08_07060</name>
</gene>
<dbReference type="AlphaFoldDB" id="A0A7V4G906"/>
<dbReference type="Pfam" id="PF14110">
    <property type="entry name" value="DUF4282"/>
    <property type="match status" value="1"/>
</dbReference>
<organism evidence="2">
    <name type="scientific">Desulfobacca acetoxidans</name>
    <dbReference type="NCBI Taxonomy" id="60893"/>
    <lineage>
        <taxon>Bacteria</taxon>
        <taxon>Pseudomonadati</taxon>
        <taxon>Thermodesulfobacteriota</taxon>
        <taxon>Desulfobaccia</taxon>
        <taxon>Desulfobaccales</taxon>
        <taxon>Desulfobaccaceae</taxon>
        <taxon>Desulfobacca</taxon>
    </lineage>
</organism>
<evidence type="ECO:0000256" key="1">
    <source>
        <dbReference type="SAM" id="Phobius"/>
    </source>
</evidence>
<dbReference type="EMBL" id="DSXI01000412">
    <property type="protein sequence ID" value="HGS05481.1"/>
    <property type="molecule type" value="Genomic_DNA"/>
</dbReference>